<sequence length="135" mass="14566">MTAGPADTIDRVSDDPDDRWPRSVFGVGEEPDPRFTFANERTFLAWIRTGLGFLTAGVALVTVSSLVPGREWQTHLAAGVLIVCGVLCGVSGLLRWMGNEKALRLDRRLPSSRTMPLLTGALVLVALLAVVLLLP</sequence>
<evidence type="ECO:0000256" key="5">
    <source>
        <dbReference type="ARBA" id="ARBA00023136"/>
    </source>
</evidence>
<keyword evidence="5 7" id="KW-0472">Membrane</keyword>
<evidence type="ECO:0000313" key="9">
    <source>
        <dbReference type="EMBL" id="SDD63122.1"/>
    </source>
</evidence>
<keyword evidence="4 7" id="KW-1133">Transmembrane helix</keyword>
<dbReference type="InterPro" id="IPR052053">
    <property type="entry name" value="IM_YidH-like"/>
</dbReference>
<gene>
    <name evidence="9" type="ORF">SAMN04489747_1397</name>
</gene>
<comment type="subcellular location">
    <subcellularLocation>
        <location evidence="1">Cell membrane</location>
        <topology evidence="1">Multi-pass membrane protein</topology>
    </subcellularLocation>
</comment>
<keyword evidence="2" id="KW-1003">Cell membrane</keyword>
<feature type="transmembrane region" description="Helical" evidence="7">
    <location>
        <begin position="75"/>
        <end position="94"/>
    </location>
</feature>
<dbReference type="AlphaFoldDB" id="A0A1G6WB82"/>
<keyword evidence="10" id="KW-1185">Reference proteome</keyword>
<evidence type="ECO:0000256" key="3">
    <source>
        <dbReference type="ARBA" id="ARBA00022692"/>
    </source>
</evidence>
<proteinExistence type="predicted"/>
<evidence type="ECO:0000313" key="10">
    <source>
        <dbReference type="Proteomes" id="UP000198546"/>
    </source>
</evidence>
<organism evidence="9 10">
    <name type="scientific">Auraticoccus monumenti</name>
    <dbReference type="NCBI Taxonomy" id="675864"/>
    <lineage>
        <taxon>Bacteria</taxon>
        <taxon>Bacillati</taxon>
        <taxon>Actinomycetota</taxon>
        <taxon>Actinomycetes</taxon>
        <taxon>Propionibacteriales</taxon>
        <taxon>Propionibacteriaceae</taxon>
        <taxon>Auraticoccus</taxon>
    </lineage>
</organism>
<feature type="transmembrane region" description="Helical" evidence="7">
    <location>
        <begin position="43"/>
        <end position="63"/>
    </location>
</feature>
<evidence type="ECO:0000256" key="6">
    <source>
        <dbReference type="SAM" id="MobiDB-lite"/>
    </source>
</evidence>
<dbReference type="GO" id="GO:0005886">
    <property type="term" value="C:plasma membrane"/>
    <property type="evidence" value="ECO:0007669"/>
    <property type="project" value="UniProtKB-SubCell"/>
</dbReference>
<evidence type="ECO:0000256" key="7">
    <source>
        <dbReference type="SAM" id="Phobius"/>
    </source>
</evidence>
<dbReference type="EMBL" id="LT629688">
    <property type="protein sequence ID" value="SDD63122.1"/>
    <property type="molecule type" value="Genomic_DNA"/>
</dbReference>
<protein>
    <submittedName>
        <fullName evidence="9">Putative membrane protein</fullName>
    </submittedName>
</protein>
<feature type="transmembrane region" description="Helical" evidence="7">
    <location>
        <begin position="115"/>
        <end position="134"/>
    </location>
</feature>
<dbReference type="Proteomes" id="UP000198546">
    <property type="component" value="Chromosome i"/>
</dbReference>
<keyword evidence="3 7" id="KW-0812">Transmembrane</keyword>
<dbReference type="PANTHER" id="PTHR34187">
    <property type="entry name" value="FGR18P"/>
    <property type="match status" value="1"/>
</dbReference>
<dbReference type="InterPro" id="IPR003807">
    <property type="entry name" value="DUF202"/>
</dbReference>
<evidence type="ECO:0000259" key="8">
    <source>
        <dbReference type="Pfam" id="PF02656"/>
    </source>
</evidence>
<feature type="compositionally biased region" description="Basic and acidic residues" evidence="6">
    <location>
        <begin position="8"/>
        <end position="21"/>
    </location>
</feature>
<feature type="domain" description="DUF202" evidence="8">
    <location>
        <begin position="34"/>
        <end position="101"/>
    </location>
</feature>
<accession>A0A1G6WB82</accession>
<feature type="region of interest" description="Disordered" evidence="6">
    <location>
        <begin position="1"/>
        <end position="22"/>
    </location>
</feature>
<dbReference type="Pfam" id="PF02656">
    <property type="entry name" value="DUF202"/>
    <property type="match status" value="1"/>
</dbReference>
<name>A0A1G6WB82_9ACTN</name>
<evidence type="ECO:0000256" key="1">
    <source>
        <dbReference type="ARBA" id="ARBA00004651"/>
    </source>
</evidence>
<evidence type="ECO:0000256" key="2">
    <source>
        <dbReference type="ARBA" id="ARBA00022475"/>
    </source>
</evidence>
<evidence type="ECO:0000256" key="4">
    <source>
        <dbReference type="ARBA" id="ARBA00022989"/>
    </source>
</evidence>
<dbReference type="PANTHER" id="PTHR34187:SF2">
    <property type="entry name" value="DUF202 DOMAIN-CONTAINING PROTEIN"/>
    <property type="match status" value="1"/>
</dbReference>
<dbReference type="STRING" id="675864.SAMN04489747_1397"/>
<reference evidence="9 10" key="1">
    <citation type="submission" date="2016-10" db="EMBL/GenBank/DDBJ databases">
        <authorList>
            <person name="de Groot N.N."/>
        </authorList>
    </citation>
    <scope>NUCLEOTIDE SEQUENCE [LARGE SCALE GENOMIC DNA]</scope>
    <source>
        <strain evidence="9 10">MON 2.2</strain>
    </source>
</reference>